<dbReference type="AlphaFoldDB" id="A0A914Z8Y4"/>
<reference evidence="3" key="1">
    <citation type="submission" date="2022-11" db="UniProtKB">
        <authorList>
            <consortium name="WormBaseParasite"/>
        </authorList>
    </citation>
    <scope>IDENTIFICATION</scope>
</reference>
<evidence type="ECO:0000256" key="1">
    <source>
        <dbReference type="SAM" id="MobiDB-lite"/>
    </source>
</evidence>
<accession>A0A914Z8Y4</accession>
<organism evidence="2 3">
    <name type="scientific">Panagrolaimus superbus</name>
    <dbReference type="NCBI Taxonomy" id="310955"/>
    <lineage>
        <taxon>Eukaryota</taxon>
        <taxon>Metazoa</taxon>
        <taxon>Ecdysozoa</taxon>
        <taxon>Nematoda</taxon>
        <taxon>Chromadorea</taxon>
        <taxon>Rhabditida</taxon>
        <taxon>Tylenchina</taxon>
        <taxon>Panagrolaimomorpha</taxon>
        <taxon>Panagrolaimoidea</taxon>
        <taxon>Panagrolaimidae</taxon>
        <taxon>Panagrolaimus</taxon>
    </lineage>
</organism>
<dbReference type="Proteomes" id="UP000887577">
    <property type="component" value="Unplaced"/>
</dbReference>
<evidence type="ECO:0000313" key="2">
    <source>
        <dbReference type="Proteomes" id="UP000887577"/>
    </source>
</evidence>
<protein>
    <submittedName>
        <fullName evidence="3">Uncharacterized protein</fullName>
    </submittedName>
</protein>
<keyword evidence="2" id="KW-1185">Reference proteome</keyword>
<dbReference type="WBParaSite" id="PSU_v2.g8790.t1">
    <property type="protein sequence ID" value="PSU_v2.g8790.t1"/>
    <property type="gene ID" value="PSU_v2.g8790"/>
</dbReference>
<evidence type="ECO:0000313" key="3">
    <source>
        <dbReference type="WBParaSite" id="PSU_v2.g8790.t1"/>
    </source>
</evidence>
<proteinExistence type="predicted"/>
<feature type="region of interest" description="Disordered" evidence="1">
    <location>
        <begin position="155"/>
        <end position="204"/>
    </location>
</feature>
<name>A0A914Z8Y4_9BILA</name>
<sequence length="204" mass="24171">MVEALLSQRNLQPKELGSAKILCKDMIEYIPLCVKCFNDHPTFAPQAVQTVNREFMINLEVKRAIKEYERIMDETFLKCKAGFETVELRQRHDSGFIMIKKEITERMKDKNICYEVIEKIMEDLKSVSKKYQEKNALLVENEKKRVNLIKEKRQHEEQIARKNAETEAKLEAQKREHQLQQERNRQEEAKRAAEAAARFEKEKT</sequence>